<evidence type="ECO:0000259" key="2">
    <source>
        <dbReference type="Pfam" id="PF13354"/>
    </source>
</evidence>
<dbReference type="RefSeq" id="WP_147745135.1">
    <property type="nucleotide sequence ID" value="NZ_VRUR01000003.1"/>
</dbReference>
<gene>
    <name evidence="3" type="ORF">FVB32_17345</name>
</gene>
<protein>
    <submittedName>
        <fullName evidence="3">Serine hydrolase</fullName>
    </submittedName>
</protein>
<sequence>MFKQLFISIFIGSITLVSCTKRVDANPLETILSSENHFIKRVMDSLSQHEVQIRYTQINRKSEAVFFTDFDFQVDKNNYFYPASTVKFPTVVTALEKINETDSLTVNTRFYIEGDTVETTFAKAVSEIFAISDNTANNRLIEFLGQDGVNNRMQQHGLVPIRISHRLSTPNADEITTKPLVIYLNDSTTATSSSIVNKIPNPLKVQKIEKGTGFYEDDSLHLGAFDFSLKNYYPIETQHSLLKRIIFPKAFSRENQFNLSEDQRMLLLEAMHTLPKSLGYDPVEYYDSYVKFLMFGDSTDPIPEHIKIYNKVGYAYGTLTDCAYIQDVKNNIDFMVTATILVNKDGVFNDNVYEYDEVGIPFLAQLGRELYQYELKRKR</sequence>
<comment type="catalytic activity">
    <reaction evidence="1">
        <text>a beta-lactam + H2O = a substituted beta-amino acid</text>
        <dbReference type="Rhea" id="RHEA:20401"/>
        <dbReference type="ChEBI" id="CHEBI:15377"/>
        <dbReference type="ChEBI" id="CHEBI:35627"/>
        <dbReference type="ChEBI" id="CHEBI:140347"/>
        <dbReference type="EC" id="3.5.2.6"/>
    </reaction>
</comment>
<evidence type="ECO:0000313" key="4">
    <source>
        <dbReference type="Proteomes" id="UP000321456"/>
    </source>
</evidence>
<dbReference type="Gene3D" id="3.40.710.10">
    <property type="entry name" value="DD-peptidase/beta-lactamase superfamily"/>
    <property type="match status" value="1"/>
</dbReference>
<dbReference type="SUPFAM" id="SSF56601">
    <property type="entry name" value="beta-lactamase/transpeptidase-like"/>
    <property type="match status" value="1"/>
</dbReference>
<comment type="caution">
    <text evidence="3">The sequence shown here is derived from an EMBL/GenBank/DDBJ whole genome shotgun (WGS) entry which is preliminary data.</text>
</comment>
<name>A0A5C8UZP4_9FLAO</name>
<dbReference type="Pfam" id="PF13354">
    <property type="entry name" value="Beta-lactamase2"/>
    <property type="match status" value="1"/>
</dbReference>
<evidence type="ECO:0000313" key="3">
    <source>
        <dbReference type="EMBL" id="TXN34292.1"/>
    </source>
</evidence>
<organism evidence="3 4">
    <name type="scientific">Flagellimonas hymeniacidonis</name>
    <dbReference type="NCBI Taxonomy" id="2603628"/>
    <lineage>
        <taxon>Bacteria</taxon>
        <taxon>Pseudomonadati</taxon>
        <taxon>Bacteroidota</taxon>
        <taxon>Flavobacteriia</taxon>
        <taxon>Flavobacteriales</taxon>
        <taxon>Flavobacteriaceae</taxon>
        <taxon>Flagellimonas</taxon>
    </lineage>
</organism>
<keyword evidence="4" id="KW-1185">Reference proteome</keyword>
<accession>A0A5C8UZP4</accession>
<dbReference type="GO" id="GO:0046677">
    <property type="term" value="P:response to antibiotic"/>
    <property type="evidence" value="ECO:0007669"/>
    <property type="project" value="InterPro"/>
</dbReference>
<dbReference type="PANTHER" id="PTHR35333">
    <property type="entry name" value="BETA-LACTAMASE"/>
    <property type="match status" value="1"/>
</dbReference>
<evidence type="ECO:0000256" key="1">
    <source>
        <dbReference type="ARBA" id="ARBA00001526"/>
    </source>
</evidence>
<dbReference type="GO" id="GO:0008800">
    <property type="term" value="F:beta-lactamase activity"/>
    <property type="evidence" value="ECO:0007669"/>
    <property type="project" value="UniProtKB-EC"/>
</dbReference>
<dbReference type="EMBL" id="VRUR01000003">
    <property type="protein sequence ID" value="TXN34292.1"/>
    <property type="molecule type" value="Genomic_DNA"/>
</dbReference>
<feature type="domain" description="Beta-lactamase class A catalytic" evidence="2">
    <location>
        <begin position="70"/>
        <end position="327"/>
    </location>
</feature>
<dbReference type="InterPro" id="IPR045155">
    <property type="entry name" value="Beta-lactam_cat"/>
</dbReference>
<dbReference type="Proteomes" id="UP000321456">
    <property type="component" value="Unassembled WGS sequence"/>
</dbReference>
<reference evidence="3 4" key="1">
    <citation type="submission" date="2019-08" db="EMBL/GenBank/DDBJ databases">
        <title>Professor.</title>
        <authorList>
            <person name="Park J.S."/>
        </authorList>
    </citation>
    <scope>NUCLEOTIDE SEQUENCE [LARGE SCALE GENOMIC DNA]</scope>
    <source>
        <strain evidence="3 4">176CP5-101</strain>
    </source>
</reference>
<dbReference type="InterPro" id="IPR000871">
    <property type="entry name" value="Beta-lactam_class-A"/>
</dbReference>
<proteinExistence type="predicted"/>
<dbReference type="AlphaFoldDB" id="A0A5C8UZP4"/>
<dbReference type="PANTHER" id="PTHR35333:SF4">
    <property type="entry name" value="SLR0121 PROTEIN"/>
    <property type="match status" value="1"/>
</dbReference>
<keyword evidence="3" id="KW-0378">Hydrolase</keyword>
<dbReference type="InterPro" id="IPR012338">
    <property type="entry name" value="Beta-lactam/transpept-like"/>
</dbReference>
<dbReference type="GO" id="GO:0030655">
    <property type="term" value="P:beta-lactam antibiotic catabolic process"/>
    <property type="evidence" value="ECO:0007669"/>
    <property type="project" value="InterPro"/>
</dbReference>
<dbReference type="PROSITE" id="PS51257">
    <property type="entry name" value="PROKAR_LIPOPROTEIN"/>
    <property type="match status" value="1"/>
</dbReference>